<dbReference type="AlphaFoldDB" id="A0A0H3LYQ2"/>
<dbReference type="Proteomes" id="UP000001027">
    <property type="component" value="Chromosome"/>
</dbReference>
<dbReference type="EMBL" id="BX640448">
    <property type="protein sequence ID" value="CAE35581.1"/>
    <property type="molecule type" value="Genomic_DNA"/>
</dbReference>
<dbReference type="HOGENOM" id="CLU_2091461_0_0_4"/>
<dbReference type="KEGG" id="bbr:BB3608"/>
<organism evidence="1 2">
    <name type="scientific">Bordetella bronchiseptica (strain ATCC BAA-588 / NCTC 13252 / RB50)</name>
    <name type="common">Alcaligenes bronchisepticus</name>
    <dbReference type="NCBI Taxonomy" id="257310"/>
    <lineage>
        <taxon>Bacteria</taxon>
        <taxon>Pseudomonadati</taxon>
        <taxon>Pseudomonadota</taxon>
        <taxon>Betaproteobacteria</taxon>
        <taxon>Burkholderiales</taxon>
        <taxon>Alcaligenaceae</taxon>
        <taxon>Bordetella</taxon>
    </lineage>
</organism>
<gene>
    <name evidence="1" type="ordered locus">BB3608</name>
</gene>
<evidence type="ECO:0000313" key="1">
    <source>
        <dbReference type="EMBL" id="CAE35581.1"/>
    </source>
</evidence>
<dbReference type="RefSeq" id="WP_010926871.1">
    <property type="nucleotide sequence ID" value="NC_002927.3"/>
</dbReference>
<sequence>MKKTVFQTDLDGLYLYATVANELALEPGAFNIPFGAQDVPPPAPSAGQVARWVGSAWVLVEDHRTAQFYRTDSGEPYAFGATIEVDGVAVSYRGWGAVPAWLTDIQPQPPEEPVPEM</sequence>
<proteinExistence type="predicted"/>
<name>A0A0H3LYQ2_BORBR</name>
<evidence type="ECO:0000313" key="2">
    <source>
        <dbReference type="Proteomes" id="UP000001027"/>
    </source>
</evidence>
<protein>
    <submittedName>
        <fullName evidence="1">Tail fiber assembly protein</fullName>
    </submittedName>
</protein>
<dbReference type="eggNOG" id="ENOG5033906">
    <property type="taxonomic scope" value="Bacteria"/>
</dbReference>
<accession>A0A0H3LYQ2</accession>
<reference evidence="1 2" key="1">
    <citation type="journal article" date="2003" name="Nat. Genet.">
        <title>Comparative analysis of the genome sequences of Bordetella pertussis, Bordetella parapertussis and Bordetella bronchiseptica.</title>
        <authorList>
            <person name="Parkhill J."/>
            <person name="Sebaihia M."/>
            <person name="Preston A."/>
            <person name="Murphy L.D."/>
            <person name="Thomson N.R."/>
            <person name="Harris D.E."/>
            <person name="Holden M.T.G."/>
            <person name="Churcher C.M."/>
            <person name="Bentley S.D."/>
            <person name="Mungall K.L."/>
            <person name="Cerdeno-Tarraga A.-M."/>
            <person name="Temple L."/>
            <person name="James K.D."/>
            <person name="Harris B."/>
            <person name="Quail M.A."/>
            <person name="Achtman M."/>
            <person name="Atkin R."/>
            <person name="Baker S."/>
            <person name="Basham D."/>
            <person name="Bason N."/>
            <person name="Cherevach I."/>
            <person name="Chillingworth T."/>
            <person name="Collins M."/>
            <person name="Cronin A."/>
            <person name="Davis P."/>
            <person name="Doggett J."/>
            <person name="Feltwell T."/>
            <person name="Goble A."/>
            <person name="Hamlin N."/>
            <person name="Hauser H."/>
            <person name="Holroyd S."/>
            <person name="Jagels K."/>
            <person name="Leather S."/>
            <person name="Moule S."/>
            <person name="Norberczak H."/>
            <person name="O'Neil S."/>
            <person name="Ormond D."/>
            <person name="Price C."/>
            <person name="Rabbinowitsch E."/>
            <person name="Rutter S."/>
            <person name="Sanders M."/>
            <person name="Saunders D."/>
            <person name="Seeger K."/>
            <person name="Sharp S."/>
            <person name="Simmonds M."/>
            <person name="Skelton J."/>
            <person name="Squares R."/>
            <person name="Squares S."/>
            <person name="Stevens K."/>
            <person name="Unwin L."/>
            <person name="Whitehead S."/>
            <person name="Barrell B.G."/>
            <person name="Maskell D.J."/>
        </authorList>
    </citation>
    <scope>NUCLEOTIDE SEQUENCE [LARGE SCALE GENOMIC DNA]</scope>
    <source>
        <strain evidence="1 2">ATCC BAA-588 / NCTC 13252 / RB50</strain>
    </source>
</reference>